<dbReference type="SMART" id="SM00824">
    <property type="entry name" value="PKS_TE"/>
    <property type="match status" value="1"/>
</dbReference>
<dbReference type="Gene3D" id="1.10.1200.10">
    <property type="entry name" value="ACP-like"/>
    <property type="match status" value="2"/>
</dbReference>
<dbReference type="RefSeq" id="WP_076406908.1">
    <property type="nucleotide sequence ID" value="NZ_JAAOIQ010000001.1"/>
</dbReference>
<dbReference type="SMART" id="SM00823">
    <property type="entry name" value="PKS_PP"/>
    <property type="match status" value="2"/>
</dbReference>
<dbReference type="FunFam" id="2.30.38.10:FF:000001">
    <property type="entry name" value="Non-ribosomal peptide synthetase PvdI"/>
    <property type="match status" value="1"/>
</dbReference>
<organism evidence="5">
    <name type="scientific">Pseudomonas fluorescens</name>
    <dbReference type="NCBI Taxonomy" id="294"/>
    <lineage>
        <taxon>Bacteria</taxon>
        <taxon>Pseudomonadati</taxon>
        <taxon>Pseudomonadota</taxon>
        <taxon>Gammaproteobacteria</taxon>
        <taxon>Pseudomonadales</taxon>
        <taxon>Pseudomonadaceae</taxon>
        <taxon>Pseudomonas</taxon>
    </lineage>
</organism>
<dbReference type="Gene3D" id="2.30.38.10">
    <property type="entry name" value="Luciferase, Domain 3"/>
    <property type="match status" value="2"/>
</dbReference>
<evidence type="ECO:0000313" key="5">
    <source>
        <dbReference type="EMBL" id="AFV70301.1"/>
    </source>
</evidence>
<dbReference type="Pfam" id="PF00501">
    <property type="entry name" value="AMP-binding"/>
    <property type="match status" value="2"/>
</dbReference>
<accession>K7R3N9</accession>
<dbReference type="GO" id="GO:0031177">
    <property type="term" value="F:phosphopantetheine binding"/>
    <property type="evidence" value="ECO:0007669"/>
    <property type="project" value="InterPro"/>
</dbReference>
<dbReference type="InterPro" id="IPR020806">
    <property type="entry name" value="PKS_PP-bd"/>
</dbReference>
<dbReference type="GO" id="GO:0044550">
    <property type="term" value="P:secondary metabolite biosynthetic process"/>
    <property type="evidence" value="ECO:0007669"/>
    <property type="project" value="UniProtKB-ARBA"/>
</dbReference>
<gene>
    <name evidence="5" type="primary">lpiB</name>
</gene>
<dbReference type="FunFam" id="3.40.50.12780:FF:000012">
    <property type="entry name" value="Non-ribosomal peptide synthetase"/>
    <property type="match status" value="1"/>
</dbReference>
<dbReference type="InterPro" id="IPR045851">
    <property type="entry name" value="AMP-bd_C_sf"/>
</dbReference>
<dbReference type="FunFam" id="3.40.50.980:FF:000002">
    <property type="entry name" value="Enterobactin synthetase component F"/>
    <property type="match status" value="1"/>
</dbReference>
<keyword evidence="2" id="KW-0596">Phosphopantetheine</keyword>
<evidence type="ECO:0000256" key="3">
    <source>
        <dbReference type="ARBA" id="ARBA00022553"/>
    </source>
</evidence>
<dbReference type="Gene3D" id="3.40.50.1820">
    <property type="entry name" value="alpha/beta hydrolase"/>
    <property type="match status" value="1"/>
</dbReference>
<dbReference type="NCBIfam" id="NF003417">
    <property type="entry name" value="PRK04813.1"/>
    <property type="match status" value="2"/>
</dbReference>
<dbReference type="Pfam" id="PF00668">
    <property type="entry name" value="Condensation"/>
    <property type="match status" value="2"/>
</dbReference>
<protein>
    <submittedName>
        <fullName evidence="5">LpiB</fullName>
    </submittedName>
</protein>
<dbReference type="PANTHER" id="PTHR45527:SF1">
    <property type="entry name" value="FATTY ACID SYNTHASE"/>
    <property type="match status" value="1"/>
</dbReference>
<dbReference type="Gene3D" id="3.30.300.30">
    <property type="match status" value="2"/>
</dbReference>
<dbReference type="InterPro" id="IPR023213">
    <property type="entry name" value="CAT-like_dom_sf"/>
</dbReference>
<proteinExistence type="predicted"/>
<comment type="cofactor">
    <cofactor evidence="1">
        <name>pantetheine 4'-phosphate</name>
        <dbReference type="ChEBI" id="CHEBI:47942"/>
    </cofactor>
</comment>
<dbReference type="GO" id="GO:0005737">
    <property type="term" value="C:cytoplasm"/>
    <property type="evidence" value="ECO:0007669"/>
    <property type="project" value="TreeGrafter"/>
</dbReference>
<dbReference type="InterPro" id="IPR036736">
    <property type="entry name" value="ACP-like_sf"/>
</dbReference>
<dbReference type="Gene3D" id="3.30.559.30">
    <property type="entry name" value="Nonribosomal peptide synthetase, condensation domain"/>
    <property type="match status" value="2"/>
</dbReference>
<dbReference type="PROSITE" id="PS00012">
    <property type="entry name" value="PHOSPHOPANTETHEINE"/>
    <property type="match status" value="1"/>
</dbReference>
<dbReference type="Pfam" id="PF13193">
    <property type="entry name" value="AMP-binding_C"/>
    <property type="match status" value="1"/>
</dbReference>
<dbReference type="SUPFAM" id="SSF53474">
    <property type="entry name" value="alpha/beta-Hydrolases"/>
    <property type="match status" value="1"/>
</dbReference>
<dbReference type="EMBL" id="JX564642">
    <property type="protein sequence ID" value="AFV70301.1"/>
    <property type="molecule type" value="Genomic_DNA"/>
</dbReference>
<dbReference type="InterPro" id="IPR009081">
    <property type="entry name" value="PP-bd_ACP"/>
</dbReference>
<evidence type="ECO:0000259" key="4">
    <source>
        <dbReference type="PROSITE" id="PS50075"/>
    </source>
</evidence>
<dbReference type="NCBIfam" id="TIGR01733">
    <property type="entry name" value="AA-adenyl-dom"/>
    <property type="match status" value="2"/>
</dbReference>
<evidence type="ECO:0000256" key="2">
    <source>
        <dbReference type="ARBA" id="ARBA00022450"/>
    </source>
</evidence>
<dbReference type="InterPro" id="IPR000873">
    <property type="entry name" value="AMP-dep_synth/lig_dom"/>
</dbReference>
<keyword evidence="3" id="KW-0597">Phosphoprotein</keyword>
<dbReference type="GO" id="GO:0043041">
    <property type="term" value="P:amino acid activation for nonribosomal peptide biosynthetic process"/>
    <property type="evidence" value="ECO:0007669"/>
    <property type="project" value="TreeGrafter"/>
</dbReference>
<dbReference type="InterPro" id="IPR029058">
    <property type="entry name" value="AB_hydrolase_fold"/>
</dbReference>
<dbReference type="FunFam" id="3.30.300.30:FF:000010">
    <property type="entry name" value="Enterobactin synthetase component F"/>
    <property type="match status" value="1"/>
</dbReference>
<dbReference type="Gene3D" id="3.30.559.10">
    <property type="entry name" value="Chloramphenicol acetyltransferase-like domain"/>
    <property type="match status" value="2"/>
</dbReference>
<dbReference type="GO" id="GO:0003824">
    <property type="term" value="F:catalytic activity"/>
    <property type="evidence" value="ECO:0007669"/>
    <property type="project" value="InterPro"/>
</dbReference>
<dbReference type="Gene3D" id="3.40.50.980">
    <property type="match status" value="4"/>
</dbReference>
<dbReference type="PROSITE" id="PS50075">
    <property type="entry name" value="CARRIER"/>
    <property type="match status" value="2"/>
</dbReference>
<dbReference type="InterPro" id="IPR020845">
    <property type="entry name" value="AMP-binding_CS"/>
</dbReference>
<dbReference type="PANTHER" id="PTHR45527">
    <property type="entry name" value="NONRIBOSOMAL PEPTIDE SYNTHETASE"/>
    <property type="match status" value="1"/>
</dbReference>
<dbReference type="PROSITE" id="PS00455">
    <property type="entry name" value="AMP_BINDING"/>
    <property type="match status" value="2"/>
</dbReference>
<dbReference type="InterPro" id="IPR001242">
    <property type="entry name" value="Condensation_dom"/>
</dbReference>
<evidence type="ECO:0000256" key="1">
    <source>
        <dbReference type="ARBA" id="ARBA00001957"/>
    </source>
</evidence>
<dbReference type="InterPro" id="IPR025110">
    <property type="entry name" value="AMP-bd_C"/>
</dbReference>
<dbReference type="SUPFAM" id="SSF56801">
    <property type="entry name" value="Acetyl-CoA synthetase-like"/>
    <property type="match status" value="2"/>
</dbReference>
<dbReference type="CDD" id="cd17646">
    <property type="entry name" value="A_NRPS_AB3403-like"/>
    <property type="match status" value="1"/>
</dbReference>
<dbReference type="InterPro" id="IPR001031">
    <property type="entry name" value="Thioesterase"/>
</dbReference>
<dbReference type="SUPFAM" id="SSF52777">
    <property type="entry name" value="CoA-dependent acyltransferases"/>
    <property type="match status" value="4"/>
</dbReference>
<dbReference type="Pfam" id="PF00550">
    <property type="entry name" value="PP-binding"/>
    <property type="match status" value="2"/>
</dbReference>
<dbReference type="InterPro" id="IPR010071">
    <property type="entry name" value="AA_adenyl_dom"/>
</dbReference>
<dbReference type="InterPro" id="IPR006162">
    <property type="entry name" value="Ppantetheine_attach_site"/>
</dbReference>
<dbReference type="SUPFAM" id="SSF47336">
    <property type="entry name" value="ACP-like"/>
    <property type="match status" value="2"/>
</dbReference>
<dbReference type="FunFam" id="3.40.50.980:FF:000001">
    <property type="entry name" value="Non-ribosomal peptide synthetase"/>
    <property type="match status" value="2"/>
</dbReference>
<sequence>MDVLYPLTAPQLDIWLDQVLHGDSPLYNIGGYARINGSVDASRLRQAIDQVVARHDALRIHLVPGSAEHPMPRQRFLASASVPLALHDVSTQADPQASALALLQGNLQTPFSFDSGLLFRAVLIKVREDLHYFFINCHHLIIDGWSFAMIGRAISQAYTDLSVSPDALEPAPTYQAYIEQQRADRDSPAFQRQRQYWLDKYRTVPEPLLAPRYQAQSGQRLAPSRNHAWRLPRALYDRLGERAKACGQATVFHAMLGLLYSYFARVTLRDEIVIGLPILNRANAAHKATVGLFVGMSPVRLSLGTESSFSELVSRIALTLKQDYRHQRFPLSELNRELGLQHQGRRQLFDLVVSYEQDQDTWYATAPAQPVKLSNGYEQMPLAMHIREAAPDDDVSMHFIYNEAYFDATQIEAMQQRFMHMLQGVVDDFDVPVKALDLMPPAEHQLLAQWNRTAVDYPRDVLLHGLIEAQVAARPEAIAVRFESRALTYDALNQQANRLAHALIEQGIGPDARVAICLERSLEMVVGLLGILKAGAAYVPLDPGYPADRLDHMLKDSAPGVLVTTRGLLANLPTVDVPVLCLDTDLDRLARQPTHNPDARALGLTPRHLAYVIYTSGSTGLPKGVMNQHDGVVNRLLWARDTYRVDEHSRILQKTPFSFDVSVWEFFLPLLSGAQLVVAAPGGHQDPRYLMDIMAGAGITLLHFVPSMLQVFLDQVEPQRLSALQQVLCSGEALPHALQVRFFEHLPQVRLHNLYGPTEAAIDVTAWQCRPDVHPGIVPIGQPIANIQLYVLDANLQPLPPGIAGELHIGGIGVARGYFNRPQLTAERFVGDPFQADPQARLYKTGDLARWLPDGSLEYLGRNDFQVKIRGLRIELGELEARLATCEGVKEAVVIARQAGEGDAYLSAYLVGEPGHELCPQALREALRRQVPDYMVPRHLIQLERLPLNVNGKLDRKALPEPEQTFGSSDATAPRTPLERMLADLWAENLDRPAPGIHDNYFMLGGDSLKVIHLQIKAREQGIGLTLAQVYQHPTIAQLAHSIQAQAISPIPLLPSMHVAPFAQVPEAIRLAHEGEFDDVYAASQLQVGMIYHSMMHPDSAIYHDIFRYRLRLHWDPMAWQRACQTLIQRHPALRMSFDIGHAEVPMARVHPVVEAPVQVVDARSLSPDARAQAIARYVDERKRYREDWQQAPLYQFCVFVAAQEIDLVLSFHHAILDGWSVATLMRDLITLYTSTQGSDALPALTTTPADFIVLEREAMADDAHRQFWSEYLREAPTASMTSWVPVVAPDTTPHRSAYRELPGADLARLEAFCRDQDLPLRAVLLAAHGFAQAIMSNQKEVLCGVISHGRPEFEDAASVLGLFLNTLPLRFNAQGQSWLEMIRGLIGEEQQVFPHRRYPFALIHRDTAVALNVVFNYVDFYVLKDMLTQGDEILVEWDTTEASNYDLLTTMGRHPGNGSLMLKMDYCTARVATSQVEAYAEYLLRTLESIVAEPTAVPRIPAWLPQIEQATPVTAPRHNLSTLLQESLGRHDEQIALSFEQTRLSYRELRNGCAQLTQWLHRQGIGQGDRVAIMMPRSPELIVALLGVVQAGAAYVPIDLSYPHDRIRLILEDSQPSLVLFADASAHLAPLASQGVKRHWDSVVSEFDDDLARHLALVSTLAATIADEDNAYVLYTSGSTGRPKGVAMPHRALTNMILWQNRRQDEDSSAAPLKTLQYSPISFDVSFQEIFSTLCCGAELALIDEGLRYDFIRLLKFIGEHAVNRLFLPYVAFQGLAEVAQQLGIRPVSLRQISVAGEQLKITGEIRALIDGLDDCRVENHYGPTEAHVVTSLKLEGATTTWPSMPPIGAPIDGVRMHVLDAAGEACPVGVMGDLYIEGTCLANGYWNRPDLTDERFVYRQLDGRTRRLYETGDIGFYLPWGDLVYQGRSDAQVKIRGYRVELGEIELAMLGSARFGADIQQVAVIDKTAADGTRYLVGFVQAMPGCQPDLDQLKAEMRLALPDYMVPNTLVGIVRIPLGPTGKIDRRRLQEVDVQHTSQRPFTGPRTVAEDLLQAYWQETLGLERISVHDNFFELGGNSLKAVQLVAMLTRHQGFAPSLSDFIQAPTIAEFAQVLQQAGTAPAETGALVDFKNASRAPTLFLVHPIGGHVLCYAALARVLKDQVHLYALQAPGTWDERGPLHSVPAQAVHYADAIEQVAPQGPLNIGGWSYGGVVAYELASELQRRGRRLHNVFLLDTIVRVKQGDVQIERSEFMNWFMWELLSGDGQKEYDYQALDFSAMQDQQAFEAIRRHAIDRGVFDQTLTLATLDQLFRVFHANWQSLLDYRFAPLDLPITLFAADVQLPEVLQAPHELVGTAFDDPYRGWRSIAPQVQRIAVEGDHLTMMREPHIVRVGEFIKLRMDAARTEHIGSRTAIV</sequence>
<dbReference type="InterPro" id="IPR020802">
    <property type="entry name" value="TesA-like"/>
</dbReference>
<feature type="domain" description="Carrier" evidence="4">
    <location>
        <begin position="2046"/>
        <end position="2121"/>
    </location>
</feature>
<dbReference type="Pfam" id="PF00975">
    <property type="entry name" value="Thioesterase"/>
    <property type="match status" value="1"/>
</dbReference>
<reference evidence="5" key="1">
    <citation type="submission" date="2012-08" db="EMBL/GenBank/DDBJ databases">
        <title>Nonribosomal assembly of natural lipocyclocarbamate LP-pla2 inhibitors.</title>
        <authorList>
            <person name="Johnston C.W."/>
            <person name="Zvanych R."/>
            <person name="Khyzha N."/>
            <person name="Magarvey N.A."/>
        </authorList>
    </citation>
    <scope>NUCLEOTIDE SEQUENCE</scope>
    <source>
        <strain evidence="5">DSM 11579</strain>
    </source>
</reference>
<feature type="domain" description="Carrier" evidence="4">
    <location>
        <begin position="973"/>
        <end position="1047"/>
    </location>
</feature>
<name>K7R3N9_PSEFL</name>